<evidence type="ECO:0000256" key="2">
    <source>
        <dbReference type="SAM" id="Phobius"/>
    </source>
</evidence>
<dbReference type="Proteomes" id="UP000468591">
    <property type="component" value="Unassembled WGS sequence"/>
</dbReference>
<protein>
    <recommendedName>
        <fullName evidence="3">YhdP central domain-containing protein</fullName>
    </recommendedName>
</protein>
<reference evidence="4 5" key="1">
    <citation type="submission" date="2020-01" db="EMBL/GenBank/DDBJ databases">
        <title>Sulfitobacter sediminilitoris sp. nov., isolated from a tidal flat.</title>
        <authorList>
            <person name="Park S."/>
            <person name="Yoon J.-H."/>
        </authorList>
    </citation>
    <scope>NUCLEOTIDE SEQUENCE [LARGE SCALE GENOMIC DNA]</scope>
    <source>
        <strain evidence="4 5">JBTF-M27</strain>
    </source>
</reference>
<dbReference type="EMBL" id="JAABNT010000003">
    <property type="protein sequence ID" value="NEK22019.1"/>
    <property type="molecule type" value="Genomic_DNA"/>
</dbReference>
<evidence type="ECO:0000259" key="3">
    <source>
        <dbReference type="Pfam" id="PF13116"/>
    </source>
</evidence>
<feature type="region of interest" description="Disordered" evidence="1">
    <location>
        <begin position="1096"/>
        <end position="1128"/>
    </location>
</feature>
<gene>
    <name evidence="4" type="ORF">GV827_06350</name>
</gene>
<comment type="caution">
    <text evidence="4">The sequence shown here is derived from an EMBL/GenBank/DDBJ whole genome shotgun (WGS) entry which is preliminary data.</text>
</comment>
<feature type="transmembrane region" description="Helical" evidence="2">
    <location>
        <begin position="25"/>
        <end position="50"/>
    </location>
</feature>
<organism evidence="4 5">
    <name type="scientific">Sulfitobacter sediminilitoris</name>
    <dbReference type="NCBI Taxonomy" id="2698830"/>
    <lineage>
        <taxon>Bacteria</taxon>
        <taxon>Pseudomonadati</taxon>
        <taxon>Pseudomonadota</taxon>
        <taxon>Alphaproteobacteria</taxon>
        <taxon>Rhodobacterales</taxon>
        <taxon>Roseobacteraceae</taxon>
        <taxon>Sulfitobacter</taxon>
    </lineage>
</organism>
<keyword evidence="5" id="KW-1185">Reference proteome</keyword>
<accession>A0A6P0C773</accession>
<evidence type="ECO:0000313" key="5">
    <source>
        <dbReference type="Proteomes" id="UP000468591"/>
    </source>
</evidence>
<dbReference type="AlphaFoldDB" id="A0A6P0C773"/>
<dbReference type="Pfam" id="PF13116">
    <property type="entry name" value="YhdP"/>
    <property type="match status" value="1"/>
</dbReference>
<dbReference type="RefSeq" id="WP_164352952.1">
    <property type="nucleotide sequence ID" value="NZ_JAABNT010000003.1"/>
</dbReference>
<keyword evidence="2" id="KW-0472">Membrane</keyword>
<feature type="domain" description="YhdP central" evidence="3">
    <location>
        <begin position="380"/>
        <end position="777"/>
    </location>
</feature>
<name>A0A6P0C773_9RHOB</name>
<evidence type="ECO:0000256" key="1">
    <source>
        <dbReference type="SAM" id="MobiDB-lite"/>
    </source>
</evidence>
<sequence>MNKAPASRPEKPTAKTRRRVLGKSVMWTLNAVLAMTTVAVLLAGGSVFYLKRNPLTAPEWAQSMIEDRLAEVLPQARVSFGEMSFVMDEGWRPRMRLREVAVRAASGGEIISFNEVQATFSTRALAQRQIQPREIALSGIVARLKRESDGRVSLQTGASGLAPQREAATLPELIGQLDEVLTSPALGALRNIDLRALTLRFEDVSSERAWTVDGGRLRLTRNGTDLTLGADLAVLSGGSGVATLSANYTSQIGETAADFGVTFDDLPAGDIAAQGPAFAWLGVLQAPISGSVRSGLKSDGRFEPIAATLQIGAGAVQPNPGTSPIPFDGARSYFSYDPAEKLLRFDELSVRSKWIAGQATGTAVLGIDPDDRRLRDLVGQIRLENLAANPSELYHEPIKIASADVDFRLQLDPFRVTLGRGQISDQGQTLLVNGEVVADPEGWRLALDGRMDALAPDRLLALWPERAATNTRRWLDENLKAGEIHSIDVALRRAPDRAPQTYLAFDYDKATVRYSKTLPLVTEGRGHFSLAENRMVVSLDAGKVTPPEGGPISMTGSSFIIPDVTAKEGTPAVVRLQARSSIVSALSLLNMPPLSVMDKAKLPVALADGKAVMSATLAMALEPGTKPKVDFHAEGDLLSLTSDVLVKDRQIVADRLQLAAQNDLLELKGSGTIDNVPFDMTLNQPLGPGAAPGTLLGQITLSETALQTFGVTLPSGSVAGEGQAEMEVTLARGAPPAFDLRSDLRGIRVSVPQVSWSKSARQTGQLRVAGSFGAVPQIDTLEISGPGLSASGSVRLNDDRTLERVRFDRVEVGNWLNVPLDLVGRGAGRPLQVVLRGGRLDLRRAEFGKGPPTTGAPPMEVALDRLQITDTIALTNMRGRFDTAAGLDGSFDAQLNGAAAVQGRVVPQDGRSAVRLISSDAGDVLRAAGLLRQVVGGDLALVLLPIGSGGAFDGRLTVEGVTIRDAPGIAALLNAVSVVGLINELNGDGIYFDDVEAIFRLTPNQLTLTEASAVGASMGLSMDGTYALDTGQIRMQGVISPVYLLNAIGSILTRKGEGLIGFNYTLRGSAKEPKVGVNPLSALTPAMFREIFRAPPPELPEVDGVKESTVPQAAPKPKRPVARTYEGR</sequence>
<proteinExistence type="predicted"/>
<evidence type="ECO:0000313" key="4">
    <source>
        <dbReference type="EMBL" id="NEK22019.1"/>
    </source>
</evidence>
<keyword evidence="2" id="KW-0812">Transmembrane</keyword>
<dbReference type="InterPro" id="IPR025263">
    <property type="entry name" value="YhdP_central"/>
</dbReference>
<keyword evidence="2" id="KW-1133">Transmembrane helix</keyword>